<comment type="caution">
    <text evidence="5">The sequence shown here is derived from an EMBL/GenBank/DDBJ whole genome shotgun (WGS) entry which is preliminary data.</text>
</comment>
<dbReference type="InterPro" id="IPR002925">
    <property type="entry name" value="Dienelactn_hydro"/>
</dbReference>
<dbReference type="EMBL" id="PDOC01000029">
    <property type="protein sequence ID" value="PIL42326.1"/>
    <property type="molecule type" value="Genomic_DNA"/>
</dbReference>
<accession>A0A2G8T8D7</accession>
<evidence type="ECO:0000256" key="2">
    <source>
        <dbReference type="PROSITE-ProRule" id="PRU00339"/>
    </source>
</evidence>
<protein>
    <submittedName>
        <fullName evidence="5">Dienelactone hydrolase</fullName>
    </submittedName>
</protein>
<dbReference type="Pfam" id="PF01738">
    <property type="entry name" value="DLH"/>
    <property type="match status" value="1"/>
</dbReference>
<dbReference type="InterPro" id="IPR019734">
    <property type="entry name" value="TPR_rpt"/>
</dbReference>
<reference evidence="5 6" key="1">
    <citation type="submission" date="2017-10" db="EMBL/GenBank/DDBJ databases">
        <title>Massilia psychrophilum sp. nov., a novel purple-pigmented bacterium isolated from Tianshan glacier, Xinjiang Municipality, China.</title>
        <authorList>
            <person name="Wang H."/>
        </authorList>
    </citation>
    <scope>NUCLEOTIDE SEQUENCE [LARGE SCALE GENOMIC DNA]</scope>
    <source>
        <strain evidence="5 6">JCM 30074</strain>
    </source>
</reference>
<keyword evidence="1 5" id="KW-0378">Hydrolase</keyword>
<dbReference type="PROSITE" id="PS50005">
    <property type="entry name" value="TPR"/>
    <property type="match status" value="1"/>
</dbReference>
<dbReference type="Proteomes" id="UP000230390">
    <property type="component" value="Unassembled WGS sequence"/>
</dbReference>
<evidence type="ECO:0000259" key="4">
    <source>
        <dbReference type="Pfam" id="PF01738"/>
    </source>
</evidence>
<dbReference type="Gene3D" id="3.40.50.1820">
    <property type="entry name" value="alpha/beta hydrolase"/>
    <property type="match status" value="1"/>
</dbReference>
<feature type="chain" id="PRO_5013708313" evidence="3">
    <location>
        <begin position="19"/>
        <end position="517"/>
    </location>
</feature>
<evidence type="ECO:0000313" key="6">
    <source>
        <dbReference type="Proteomes" id="UP000230390"/>
    </source>
</evidence>
<name>A0A2G8T8D7_9BURK</name>
<dbReference type="GO" id="GO:0052689">
    <property type="term" value="F:carboxylic ester hydrolase activity"/>
    <property type="evidence" value="ECO:0007669"/>
    <property type="project" value="UniProtKB-ARBA"/>
</dbReference>
<feature type="repeat" description="TPR" evidence="2">
    <location>
        <begin position="470"/>
        <end position="503"/>
    </location>
</feature>
<evidence type="ECO:0000256" key="1">
    <source>
        <dbReference type="ARBA" id="ARBA00022801"/>
    </source>
</evidence>
<dbReference type="PANTHER" id="PTHR22946">
    <property type="entry name" value="DIENELACTONE HYDROLASE DOMAIN-CONTAINING PROTEIN-RELATED"/>
    <property type="match status" value="1"/>
</dbReference>
<dbReference type="SUPFAM" id="SSF48452">
    <property type="entry name" value="TPR-like"/>
    <property type="match status" value="1"/>
</dbReference>
<dbReference type="RefSeq" id="WP_099793298.1">
    <property type="nucleotide sequence ID" value="NZ_JBHLYV010000100.1"/>
</dbReference>
<evidence type="ECO:0000256" key="3">
    <source>
        <dbReference type="SAM" id="SignalP"/>
    </source>
</evidence>
<gene>
    <name evidence="5" type="ORF">CR105_24895</name>
</gene>
<dbReference type="InterPro" id="IPR050261">
    <property type="entry name" value="FrsA_esterase"/>
</dbReference>
<feature type="domain" description="Dienelactone hydrolase" evidence="4">
    <location>
        <begin position="138"/>
        <end position="250"/>
    </location>
</feature>
<feature type="signal peptide" evidence="3">
    <location>
        <begin position="1"/>
        <end position="18"/>
    </location>
</feature>
<dbReference type="InterPro" id="IPR011990">
    <property type="entry name" value="TPR-like_helical_dom_sf"/>
</dbReference>
<dbReference type="Gene3D" id="1.25.40.10">
    <property type="entry name" value="Tetratricopeptide repeat domain"/>
    <property type="match status" value="1"/>
</dbReference>
<dbReference type="PANTHER" id="PTHR22946:SF9">
    <property type="entry name" value="POLYKETIDE TRANSFERASE AF380"/>
    <property type="match status" value="1"/>
</dbReference>
<keyword evidence="3" id="KW-0732">Signal</keyword>
<dbReference type="OrthoDB" id="9814760at2"/>
<dbReference type="AlphaFoldDB" id="A0A2G8T8D7"/>
<sequence>MRPIVLIAALFISTSAHADTYFQFDLNVGPYSVGLRVLQQYDHSRVYRTRFDVLTGRANSGERARPVQALVWYPARQGGKAVTYLDYVRTMATEEDLAITPQEIELRTSAWIEARSKRMDKEVLQRELRQVMWATRDAKPAAGKFPVVVYAPSRSAPAHENVEMCEFLASQGYVVISSADMGTRTRAMNTDREGLETGAADVRFLISTAHTLPQADTSRIGVVGFSWGGLINVAAAASDDRIGAVVSLDGSVRSYPKFIDGGAEALAYVTPARVAVPFLFIGARPKSVEQLASSPDMSLAYSFINSMKYSDVYVASMQPMIHRDFSSWSQRLSAPDPAQPYTRREALTAYEWTVRYVHQFLDAYLKENAPARAFLQKPASANGAPRNLMTIEQRPATGKAPRFEMLALELNQQGYQHALPLYRKMKQQDPKFEVSERGMDDWGGALVRAGRRNEAVEIFKLGVAIYPDSAALFDSLGDASESGGDKQRALEYYRRAFELEPDNATVARHVKRLEAAQ</sequence>
<evidence type="ECO:0000313" key="5">
    <source>
        <dbReference type="EMBL" id="PIL42326.1"/>
    </source>
</evidence>
<dbReference type="SUPFAM" id="SSF53474">
    <property type="entry name" value="alpha/beta-Hydrolases"/>
    <property type="match status" value="1"/>
</dbReference>
<dbReference type="InterPro" id="IPR029058">
    <property type="entry name" value="AB_hydrolase_fold"/>
</dbReference>
<keyword evidence="6" id="KW-1185">Reference proteome</keyword>
<keyword evidence="2" id="KW-0802">TPR repeat</keyword>
<organism evidence="5 6">
    <name type="scientific">Massilia eurypsychrophila</name>
    <dbReference type="NCBI Taxonomy" id="1485217"/>
    <lineage>
        <taxon>Bacteria</taxon>
        <taxon>Pseudomonadati</taxon>
        <taxon>Pseudomonadota</taxon>
        <taxon>Betaproteobacteria</taxon>
        <taxon>Burkholderiales</taxon>
        <taxon>Oxalobacteraceae</taxon>
        <taxon>Telluria group</taxon>
        <taxon>Massilia</taxon>
    </lineage>
</organism>
<proteinExistence type="predicted"/>